<evidence type="ECO:0008006" key="4">
    <source>
        <dbReference type="Google" id="ProtNLM"/>
    </source>
</evidence>
<accession>A0AAJ5N2V1</accession>
<keyword evidence="3" id="KW-1185">Reference proteome</keyword>
<sequence length="187" mass="20723">MARFTVRNALPMKQTHLLAHGLFLAAAALTHLAQAAEYTWTDAAGAHAVTFARTTSGDDVQLKVSATLDGRPDWTVRDYVKECPVDVILDVVPASIEMRDLLGDGHKQFLFAYKIGCRGDVSADQVKYFLVDQGAKYVLRGEETVTVKGRFMDGGAPPVPNADLKAHPAFLRYMTKHWHSISMRDYE</sequence>
<organism evidence="2 3">
    <name type="scientific">Burkholderia stabilis</name>
    <dbReference type="NCBI Taxonomy" id="95485"/>
    <lineage>
        <taxon>Bacteria</taxon>
        <taxon>Pseudomonadati</taxon>
        <taxon>Pseudomonadota</taxon>
        <taxon>Betaproteobacteria</taxon>
        <taxon>Burkholderiales</taxon>
        <taxon>Burkholderiaceae</taxon>
        <taxon>Burkholderia</taxon>
        <taxon>Burkholderia cepacia complex</taxon>
    </lineage>
</organism>
<reference evidence="2 3" key="1">
    <citation type="submission" date="2017-11" db="EMBL/GenBank/DDBJ databases">
        <authorList>
            <person name="Seth-Smith MB H."/>
        </authorList>
    </citation>
    <scope>NUCLEOTIDE SEQUENCE [LARGE SCALE GENOMIC DNA]</scope>
    <source>
        <strain evidence="2">E</strain>
    </source>
</reference>
<dbReference type="NCBIfam" id="NF046077">
    <property type="entry name" value="LPS_M949_RS01915"/>
    <property type="match status" value="1"/>
</dbReference>
<dbReference type="AlphaFoldDB" id="A0AAJ5N2V1"/>
<feature type="signal peptide" evidence="1">
    <location>
        <begin position="1"/>
        <end position="35"/>
    </location>
</feature>
<evidence type="ECO:0000256" key="1">
    <source>
        <dbReference type="SAM" id="SignalP"/>
    </source>
</evidence>
<feature type="chain" id="PRO_5042474299" description="DUF4124 domain-containing protein" evidence="1">
    <location>
        <begin position="36"/>
        <end position="187"/>
    </location>
</feature>
<keyword evidence="1" id="KW-0732">Signal</keyword>
<evidence type="ECO:0000313" key="3">
    <source>
        <dbReference type="Proteomes" id="UP000268684"/>
    </source>
</evidence>
<evidence type="ECO:0000313" key="2">
    <source>
        <dbReference type="EMBL" id="VBB10352.1"/>
    </source>
</evidence>
<dbReference type="EMBL" id="LR025742">
    <property type="protein sequence ID" value="VBB10352.1"/>
    <property type="molecule type" value="Genomic_DNA"/>
</dbReference>
<dbReference type="Proteomes" id="UP000268684">
    <property type="component" value="Chromosome I"/>
</dbReference>
<protein>
    <recommendedName>
        <fullName evidence="4">DUF4124 domain-containing protein</fullName>
    </recommendedName>
</protein>
<dbReference type="InterPro" id="IPR058148">
    <property type="entry name" value="M949_RS01915-like_dom"/>
</dbReference>
<gene>
    <name evidence="2" type="ORF">BSTAB16_0458</name>
</gene>
<name>A0AAJ5N2V1_9BURK</name>
<proteinExistence type="predicted"/>